<evidence type="ECO:0000313" key="3">
    <source>
        <dbReference type="Proteomes" id="UP000054561"/>
    </source>
</evidence>
<feature type="compositionally biased region" description="Low complexity" evidence="1">
    <location>
        <begin position="667"/>
        <end position="685"/>
    </location>
</feature>
<dbReference type="VEuPathDB" id="PlasmoDB:AK88_04403"/>
<name>A0A0D9QG17_PLAFR</name>
<protein>
    <submittedName>
        <fullName evidence="2">Uncharacterized protein</fullName>
    </submittedName>
</protein>
<dbReference type="GeneID" id="24269717"/>
<organism evidence="2 3">
    <name type="scientific">Plasmodium fragile</name>
    <dbReference type="NCBI Taxonomy" id="5857"/>
    <lineage>
        <taxon>Eukaryota</taxon>
        <taxon>Sar</taxon>
        <taxon>Alveolata</taxon>
        <taxon>Apicomplexa</taxon>
        <taxon>Aconoidasida</taxon>
        <taxon>Haemosporida</taxon>
        <taxon>Plasmodiidae</taxon>
        <taxon>Plasmodium</taxon>
        <taxon>Plasmodium (Plasmodium)</taxon>
    </lineage>
</organism>
<dbReference type="EMBL" id="KQ001706">
    <property type="protein sequence ID" value="KJP85928.1"/>
    <property type="molecule type" value="Genomic_DNA"/>
</dbReference>
<feature type="compositionally biased region" description="Low complexity" evidence="1">
    <location>
        <begin position="693"/>
        <end position="704"/>
    </location>
</feature>
<gene>
    <name evidence="2" type="ORF">AK88_04403</name>
</gene>
<feature type="compositionally biased region" description="Polar residues" evidence="1">
    <location>
        <begin position="899"/>
        <end position="908"/>
    </location>
</feature>
<dbReference type="RefSeq" id="XP_012337436.1">
    <property type="nucleotide sequence ID" value="XM_012482013.1"/>
</dbReference>
<feature type="region of interest" description="Disordered" evidence="1">
    <location>
        <begin position="1"/>
        <end position="35"/>
    </location>
</feature>
<feature type="region of interest" description="Disordered" evidence="1">
    <location>
        <begin position="471"/>
        <end position="490"/>
    </location>
</feature>
<feature type="region of interest" description="Disordered" evidence="1">
    <location>
        <begin position="657"/>
        <end position="764"/>
    </location>
</feature>
<dbReference type="OMA" id="DIDICRI"/>
<keyword evidence="3" id="KW-1185">Reference proteome</keyword>
<proteinExistence type="predicted"/>
<feature type="compositionally biased region" description="Polar residues" evidence="1">
    <location>
        <begin position="707"/>
        <end position="722"/>
    </location>
</feature>
<feature type="region of interest" description="Disordered" evidence="1">
    <location>
        <begin position="877"/>
        <end position="909"/>
    </location>
</feature>
<reference evidence="2 3" key="1">
    <citation type="submission" date="2014-03" db="EMBL/GenBank/DDBJ databases">
        <title>The Genome Sequence of Plasmodium fragile nilgiri.</title>
        <authorList>
            <consortium name="The Broad Institute Genomics Platform"/>
            <consortium name="The Broad Institute Genome Sequencing Center for Infectious Disease"/>
            <person name="Neafsey D."/>
            <person name="Duraisingh M."/>
            <person name="Young S.K."/>
            <person name="Zeng Q."/>
            <person name="Gargeya S."/>
            <person name="Abouelleil A."/>
            <person name="Alvarado L."/>
            <person name="Chapman S.B."/>
            <person name="Gainer-Dewar J."/>
            <person name="Goldberg J."/>
            <person name="Griggs A."/>
            <person name="Gujja S."/>
            <person name="Hansen M."/>
            <person name="Howarth C."/>
            <person name="Imamovic A."/>
            <person name="Larimer J."/>
            <person name="Pearson M."/>
            <person name="Poon T.W."/>
            <person name="Priest M."/>
            <person name="Roberts A."/>
            <person name="Saif S."/>
            <person name="Shea T."/>
            <person name="Sykes S."/>
            <person name="Wortman J."/>
            <person name="Nusbaum C."/>
            <person name="Birren B."/>
        </authorList>
    </citation>
    <scope>NUCLEOTIDE SEQUENCE [LARGE SCALE GENOMIC DNA]</scope>
    <source>
        <strain evidence="3">nilgiri</strain>
    </source>
</reference>
<feature type="region of interest" description="Disordered" evidence="1">
    <location>
        <begin position="1126"/>
        <end position="1145"/>
    </location>
</feature>
<feature type="compositionally biased region" description="Basic and acidic residues" evidence="1">
    <location>
        <begin position="729"/>
        <end position="739"/>
    </location>
</feature>
<dbReference type="OrthoDB" id="361447at2759"/>
<accession>A0A0D9QG17</accession>
<sequence length="1437" mass="161408">MATIEKSNKGGENETEAFYKNERKGKTNKIEPLHVNEEKKEVEVVSFHNVENKSENNEDIFGLSVSKNGMDMNNNNIRNPVVKTNGDMEKEERKSGLMENKSIWETEEENLLHDETNLSDEGEEVEEENVDEKDLILQRYKHGTNIFVNLDDVRKRCVVVDFYSECLNKYKNECSFVYYQNYNSSSNVVINENVEMVGHVHSPHLSCENMESMGNMPISNDKLALAKGKNVPKISSSVGMGVGTSVMPGEDFKNFNLQKRKQESLDPLLKCINSLSDRINLQHLVGDPTTYFKLGGGDMFYDINDPFLDDEEMYKELNKTKNEIILTRQIEDEYSVWSADMSDDYVDINPESFISFYSSKCKYVYCSDEEGEENNTKECTNEVGAGKGKCGDGDRTSIADGMHSYTSGHDNASDANFRKRGNEYRGHAAYSSSCSISSDNSVIELNESHMDTINYEQNVNDFIIYSSEEQVEVSSSEDENEDEAEQSEASEEDIIFNPFAWKKFERHIPPEFISSFQKLEKELDALPLEVNIEDIQAIIRGNIYSIFVQVRDKQKNILNHFDKTLDDYIEIDIKQLRWLTTIMNKTSNTLNDIDICRIWFEHIFNYNITVFINCEKEFVSKIKNSHIFEKNNKAHLNGILKDMSSWRSFQEYKEKMAREGGDGVGGATTTSGGATATSAATTLGDGANGPKVGSSASRGASKAATDCSKSGIVNSQPSSKEPPQSGKLIDARDAEKENKGAMCERQGRDEASEEAEEKAHNDVHLKTAESPKGVAHFEGNVESLFTPSFCKDSAVKNEAAEGNCDSVSLHFSNNSTIEHIEGEKMGDSAYSCVQNNGLSKKECTGGNGQEEDKAAATIVTSSSQPCAVAALSEAQGEKAKGPAQNGESCTDVEAHGSKANKSANPNSGQKEEYKALEKFFKKFVDISYDILNYIKMFIKQKCFLKDMISAGFEALVEKHNKHFIKFPYMTVSEILTNLFNFRYKTNIIIAPDYIEALVEFYQEKYKVDISCDKGRNKKVFLFDTNEMHKLNNAYYRVRNSARERGVLNEHENGGEEHKGKWGGKGEVDDKGNYRKGGVGGGMVSNDLLLTNSKERFQNASNKKYGFAKNDHSGVYSAMDMTSKVSSCSPMGVGGSGTTTDLGNNKMYTKKRTSESVKHSLMKETNSLTKKKQNKILSNDLARKNWDKKKNNKNEKKMSSTTHIIICSDNDEDSEEEDCHSGKYQVMTKMANERDSDKGECRNMSMLIENITKKKCSANSSSLGSLTINHNVLKDQRRGMGNRSYVGQHKCSLPSMPSMPNIVSSGHGHPHSTLPNNNKLQTFRSLFSNSTTMHHNSVNNSTSNNMYSVQRKRATEENLLIISDEKKNINSNNMLNEKMQLYKKRKMKNEYPCGKKNSQTNMLKVNKVSDKMKGKVLNSNDKCAVYKCINIDSSDENK</sequence>
<evidence type="ECO:0000256" key="1">
    <source>
        <dbReference type="SAM" id="MobiDB-lite"/>
    </source>
</evidence>
<evidence type="ECO:0000313" key="2">
    <source>
        <dbReference type="EMBL" id="KJP85928.1"/>
    </source>
</evidence>
<dbReference type="Proteomes" id="UP000054561">
    <property type="component" value="Unassembled WGS sequence"/>
</dbReference>